<dbReference type="GO" id="GO:0016746">
    <property type="term" value="F:acyltransferase activity"/>
    <property type="evidence" value="ECO:0007669"/>
    <property type="project" value="InterPro"/>
</dbReference>
<name>A0A084T108_9BACT</name>
<evidence type="ECO:0000313" key="2">
    <source>
        <dbReference type="Proteomes" id="UP000028547"/>
    </source>
</evidence>
<feature type="non-terminal residue" evidence="1">
    <location>
        <position position="1"/>
    </location>
</feature>
<organism evidence="1 2">
    <name type="scientific">Archangium violaceum Cb vi76</name>
    <dbReference type="NCBI Taxonomy" id="1406225"/>
    <lineage>
        <taxon>Bacteria</taxon>
        <taxon>Pseudomonadati</taxon>
        <taxon>Myxococcota</taxon>
        <taxon>Myxococcia</taxon>
        <taxon>Myxococcales</taxon>
        <taxon>Cystobacterineae</taxon>
        <taxon>Archangiaceae</taxon>
        <taxon>Archangium</taxon>
    </lineage>
</organism>
<dbReference type="Proteomes" id="UP000028547">
    <property type="component" value="Unassembled WGS sequence"/>
</dbReference>
<evidence type="ECO:0008006" key="3">
    <source>
        <dbReference type="Google" id="ProtNLM"/>
    </source>
</evidence>
<dbReference type="EMBL" id="JPMI01000014">
    <property type="protein sequence ID" value="KFA94393.1"/>
    <property type="molecule type" value="Genomic_DNA"/>
</dbReference>
<dbReference type="Gene3D" id="3.40.47.10">
    <property type="match status" value="1"/>
</dbReference>
<sequence>PENIAVPVTGPPLLSAQRLVEYLQEETGLEFPPGAISIFLEERHGTVQALQQAIQALWRGQYNHALVIACDSLVDPWRAERMLRARRVKTTDNPVGFMPGEASVAVLLERPDVVRTRGEDPTTVLFEPVTAFEPNNHAARRHSTGLMLAEVITGALERSGASELPQGSIYLDINGEHYRANEWGTALVRARGRCQIDSWSQQLPAASFGETGTAFPLLSLGLAARAFARGYGRGHHALILAADYHGQRAGMVLKHSVRVR</sequence>
<dbReference type="InterPro" id="IPR016039">
    <property type="entry name" value="Thiolase-like"/>
</dbReference>
<reference evidence="1 2" key="1">
    <citation type="submission" date="2014-07" db="EMBL/GenBank/DDBJ databases">
        <title>Draft Genome Sequence of Gephyronic Acid Producer, Cystobacter violaceus Strain Cb vi76.</title>
        <authorList>
            <person name="Stevens D.C."/>
            <person name="Young J."/>
            <person name="Carmichael R."/>
            <person name="Tan J."/>
            <person name="Taylor R.E."/>
        </authorList>
    </citation>
    <scope>NUCLEOTIDE SEQUENCE [LARGE SCALE GENOMIC DNA]</scope>
    <source>
        <strain evidence="1 2">Cb vi76</strain>
    </source>
</reference>
<evidence type="ECO:0000313" key="1">
    <source>
        <dbReference type="EMBL" id="KFA94393.1"/>
    </source>
</evidence>
<proteinExistence type="predicted"/>
<comment type="caution">
    <text evidence="1">The sequence shown here is derived from an EMBL/GenBank/DDBJ whole genome shotgun (WGS) entry which is preliminary data.</text>
</comment>
<protein>
    <recommendedName>
        <fullName evidence="3">Beta-ketoacyl synthase N-terminal domain-containing protein</fullName>
    </recommendedName>
</protein>
<dbReference type="SUPFAM" id="SSF53901">
    <property type="entry name" value="Thiolase-like"/>
    <property type="match status" value="1"/>
</dbReference>
<dbReference type="AlphaFoldDB" id="A0A084T108"/>
<accession>A0A084T108</accession>
<gene>
    <name evidence="1" type="ORF">Q664_02940</name>
</gene>